<protein>
    <recommendedName>
        <fullName evidence="3">Carboxylic ester hydrolase</fullName>
        <ecNumber evidence="3">3.1.1.-</ecNumber>
    </recommendedName>
</protein>
<dbReference type="InterPro" id="IPR029058">
    <property type="entry name" value="AB_hydrolase_fold"/>
</dbReference>
<dbReference type="EMBL" id="KQ964281">
    <property type="protein sequence ID" value="KXJ85473.1"/>
    <property type="molecule type" value="Genomic_DNA"/>
</dbReference>
<dbReference type="InParanoid" id="A0A136IKK4"/>
<dbReference type="EC" id="3.1.1.-" evidence="3"/>
<keyword evidence="3" id="KW-0732">Signal</keyword>
<comment type="similarity">
    <text evidence="1 3">Belongs to the type-B carboxylesterase/lipase family.</text>
</comment>
<keyword evidence="2 3" id="KW-0378">Hydrolase</keyword>
<dbReference type="ESTHER" id="9pezi-a0a136ikk4">
    <property type="family name" value="Fungal_carboxylesterase_lipase"/>
</dbReference>
<proteinExistence type="inferred from homology"/>
<reference evidence="6" key="1">
    <citation type="submission" date="2016-02" db="EMBL/GenBank/DDBJ databases">
        <title>Draft genome sequence of Microdochium bolleyi, a fungal endophyte of beachgrass.</title>
        <authorList>
            <consortium name="DOE Joint Genome Institute"/>
            <person name="David A.S."/>
            <person name="May G."/>
            <person name="Haridas S."/>
            <person name="Lim J."/>
            <person name="Wang M."/>
            <person name="Labutti K."/>
            <person name="Lipzen A."/>
            <person name="Barry K."/>
            <person name="Grigoriev I.V."/>
        </authorList>
    </citation>
    <scope>NUCLEOTIDE SEQUENCE [LARGE SCALE GENOMIC DNA]</scope>
    <source>
        <strain evidence="6">J235TASD1</strain>
    </source>
</reference>
<evidence type="ECO:0000256" key="1">
    <source>
        <dbReference type="ARBA" id="ARBA00005964"/>
    </source>
</evidence>
<dbReference type="Pfam" id="PF00135">
    <property type="entry name" value="COesterase"/>
    <property type="match status" value="1"/>
</dbReference>
<dbReference type="InterPro" id="IPR002018">
    <property type="entry name" value="CarbesteraseB"/>
</dbReference>
<dbReference type="PANTHER" id="PTHR43918:SF4">
    <property type="entry name" value="CARBOXYLIC ESTER HYDROLASE"/>
    <property type="match status" value="1"/>
</dbReference>
<gene>
    <name evidence="5" type="ORF">Micbo1qcDRAFT_222114</name>
</gene>
<dbReference type="GO" id="GO:0005886">
    <property type="term" value="C:plasma membrane"/>
    <property type="evidence" value="ECO:0007669"/>
    <property type="project" value="TreeGrafter"/>
</dbReference>
<dbReference type="Proteomes" id="UP000070501">
    <property type="component" value="Unassembled WGS sequence"/>
</dbReference>
<evidence type="ECO:0000259" key="4">
    <source>
        <dbReference type="Pfam" id="PF00135"/>
    </source>
</evidence>
<dbReference type="InterPro" id="IPR050654">
    <property type="entry name" value="AChE-related_enzymes"/>
</dbReference>
<feature type="domain" description="Carboxylesterase type B" evidence="4">
    <location>
        <begin position="29"/>
        <end position="358"/>
    </location>
</feature>
<evidence type="ECO:0000256" key="3">
    <source>
        <dbReference type="RuleBase" id="RU361235"/>
    </source>
</evidence>
<dbReference type="PROSITE" id="PS00941">
    <property type="entry name" value="CARBOXYLESTERASE_B_2"/>
    <property type="match status" value="1"/>
</dbReference>
<dbReference type="PANTHER" id="PTHR43918">
    <property type="entry name" value="ACETYLCHOLINESTERASE"/>
    <property type="match status" value="1"/>
</dbReference>
<dbReference type="GO" id="GO:0019695">
    <property type="term" value="P:choline metabolic process"/>
    <property type="evidence" value="ECO:0007669"/>
    <property type="project" value="TreeGrafter"/>
</dbReference>
<organism evidence="5 6">
    <name type="scientific">Microdochium bolleyi</name>
    <dbReference type="NCBI Taxonomy" id="196109"/>
    <lineage>
        <taxon>Eukaryota</taxon>
        <taxon>Fungi</taxon>
        <taxon>Dikarya</taxon>
        <taxon>Ascomycota</taxon>
        <taxon>Pezizomycotina</taxon>
        <taxon>Sordariomycetes</taxon>
        <taxon>Xylariomycetidae</taxon>
        <taxon>Xylariales</taxon>
        <taxon>Microdochiaceae</taxon>
        <taxon>Microdochium</taxon>
    </lineage>
</organism>
<dbReference type="InterPro" id="IPR019826">
    <property type="entry name" value="Carboxylesterase_B_AS"/>
</dbReference>
<name>A0A136IKK4_9PEZI</name>
<dbReference type="SUPFAM" id="SSF53474">
    <property type="entry name" value="alpha/beta-Hydrolases"/>
    <property type="match status" value="1"/>
</dbReference>
<evidence type="ECO:0000313" key="5">
    <source>
        <dbReference type="EMBL" id="KXJ85473.1"/>
    </source>
</evidence>
<dbReference type="STRING" id="196109.A0A136IKK4"/>
<keyword evidence="6" id="KW-1185">Reference proteome</keyword>
<dbReference type="PROSITE" id="PS00122">
    <property type="entry name" value="CARBOXYLESTERASE_B_1"/>
    <property type="match status" value="1"/>
</dbReference>
<dbReference type="AlphaFoldDB" id="A0A136IKK4"/>
<dbReference type="GO" id="GO:0006581">
    <property type="term" value="P:acetylcholine catabolic process"/>
    <property type="evidence" value="ECO:0007669"/>
    <property type="project" value="TreeGrafter"/>
</dbReference>
<feature type="chain" id="PRO_5007230128" description="Carboxylic ester hydrolase" evidence="3">
    <location>
        <begin position="21"/>
        <end position="503"/>
    </location>
</feature>
<dbReference type="OrthoDB" id="408631at2759"/>
<dbReference type="Gene3D" id="3.40.50.1820">
    <property type="entry name" value="alpha/beta hydrolase"/>
    <property type="match status" value="2"/>
</dbReference>
<dbReference type="InterPro" id="IPR019819">
    <property type="entry name" value="Carboxylesterase_B_CS"/>
</dbReference>
<evidence type="ECO:0000256" key="2">
    <source>
        <dbReference type="ARBA" id="ARBA00022801"/>
    </source>
</evidence>
<dbReference type="GO" id="GO:0003990">
    <property type="term" value="F:acetylcholinesterase activity"/>
    <property type="evidence" value="ECO:0007669"/>
    <property type="project" value="TreeGrafter"/>
</dbReference>
<accession>A0A136IKK4</accession>
<evidence type="ECO:0000313" key="6">
    <source>
        <dbReference type="Proteomes" id="UP000070501"/>
    </source>
</evidence>
<sequence length="503" mass="54969">MRGLTLLSAVLAGLTSYAVASPSCSTNLLVHTSEGKVRGVVPNGFPGVRHFLGIPYAKPPVEDLRFAPPQPAQRRTGVLDASKFPPSCPQVLENWRASVYIRDVNEFNLQGLNQTGAVSEDCLTLSVYTPSRRDARNLPVLIYIYGGSFTSGGTDIPYQKATQWVQRSQDHVVVVFNYRVSFFGFPPSAALPLDGHNLGLRDQRLAVEWVHRNIAGFGGDPERIVLWGQSAGAMSVASYSYAYPKNPIVKGLIQNSGSEGVFELLHATAPEAYSNFTFVAQNVGCGGLEPQAELACMRKVPFRDIENFRGNYSRSGTQPALSFPPFYDNVTVFENFKHQAETVGIAKIPLILGTNTGDWLGLWGPNGIDQAQADALKQRIFLCTAHRAAINRANLDLTTYRYLYAGNFSNIAPRPWQGAYHQSEIPLLFGTHANYRGNSTQLEWETSFALQDAWVAFARDGGKGLEATGWPVWDNSTGAGVVRRFGDEVAVKTGAVDALEKGC</sequence>
<feature type="signal peptide" evidence="3">
    <location>
        <begin position="1"/>
        <end position="20"/>
    </location>
</feature>